<dbReference type="Pfam" id="PF01116">
    <property type="entry name" value="F_bP_aldolase"/>
    <property type="match status" value="1"/>
</dbReference>
<gene>
    <name evidence="2" type="ORF">UFOPK1740_00878</name>
</gene>
<dbReference type="PANTHER" id="PTHR30304">
    <property type="entry name" value="D-TAGATOSE-1,6-BISPHOSPHATE ALDOLASE"/>
    <property type="match status" value="1"/>
</dbReference>
<dbReference type="SUPFAM" id="SSF51569">
    <property type="entry name" value="Aldolase"/>
    <property type="match status" value="1"/>
</dbReference>
<dbReference type="AlphaFoldDB" id="A0A6J6EUV4"/>
<evidence type="ECO:0000256" key="1">
    <source>
        <dbReference type="SAM" id="Coils"/>
    </source>
</evidence>
<dbReference type="Gene3D" id="3.20.20.70">
    <property type="entry name" value="Aldolase class I"/>
    <property type="match status" value="1"/>
</dbReference>
<proteinExistence type="predicted"/>
<dbReference type="GO" id="GO:0005975">
    <property type="term" value="P:carbohydrate metabolic process"/>
    <property type="evidence" value="ECO:0007669"/>
    <property type="project" value="InterPro"/>
</dbReference>
<dbReference type="GO" id="GO:0016832">
    <property type="term" value="F:aldehyde-lyase activity"/>
    <property type="evidence" value="ECO:0007669"/>
    <property type="project" value="InterPro"/>
</dbReference>
<dbReference type="GO" id="GO:0008270">
    <property type="term" value="F:zinc ion binding"/>
    <property type="evidence" value="ECO:0007669"/>
    <property type="project" value="InterPro"/>
</dbReference>
<dbReference type="InterPro" id="IPR050246">
    <property type="entry name" value="Class_II_FBP_aldolase"/>
</dbReference>
<sequence>MTIQSLSSILNNALKGNYAVGYFESWDSYSFEAILETAEEEKSPIIMGFGATMLEDNWLNKNGIEFLAASGRALLKNAKVPVAFLLNETHTLEQAIKGIEVGFNTVMIDSHRWEVDKAKKEVRELVENAHRNNVQVEAEFGSLPDYLGGKIVDAKSYMTDPLEAKKFVDETGIDCLAVAIGNVHLLTKGSANIDIQRLKEIKSQVSVPLAVHGGTGFPDNQIKEAIANGVAKFNVGTRLKTDFFKSVKEYVTNLDENYFVHDIVGSHKKNDFLEIGKESIKVNVRKFIKLYGSGGMA</sequence>
<feature type="coiled-coil region" evidence="1">
    <location>
        <begin position="108"/>
        <end position="139"/>
    </location>
</feature>
<dbReference type="InterPro" id="IPR000771">
    <property type="entry name" value="FBA_II"/>
</dbReference>
<keyword evidence="1" id="KW-0175">Coiled coil</keyword>
<reference evidence="2" key="1">
    <citation type="submission" date="2020-05" db="EMBL/GenBank/DDBJ databases">
        <authorList>
            <person name="Chiriac C."/>
            <person name="Salcher M."/>
            <person name="Ghai R."/>
            <person name="Kavagutti S V."/>
        </authorList>
    </citation>
    <scope>NUCLEOTIDE SEQUENCE</scope>
</reference>
<evidence type="ECO:0000313" key="2">
    <source>
        <dbReference type="EMBL" id="CAB4580271.1"/>
    </source>
</evidence>
<name>A0A6J6EUV4_9ZZZZ</name>
<dbReference type="EMBL" id="CAEZTU010000042">
    <property type="protein sequence ID" value="CAB4580271.1"/>
    <property type="molecule type" value="Genomic_DNA"/>
</dbReference>
<dbReference type="InterPro" id="IPR013785">
    <property type="entry name" value="Aldolase_TIM"/>
</dbReference>
<dbReference type="PIRSF" id="PIRSF001359">
    <property type="entry name" value="F_bP_aldolase_II"/>
    <property type="match status" value="1"/>
</dbReference>
<organism evidence="2">
    <name type="scientific">freshwater metagenome</name>
    <dbReference type="NCBI Taxonomy" id="449393"/>
    <lineage>
        <taxon>unclassified sequences</taxon>
        <taxon>metagenomes</taxon>
        <taxon>ecological metagenomes</taxon>
    </lineage>
</organism>
<accession>A0A6J6EUV4</accession>
<dbReference type="PANTHER" id="PTHR30304:SF0">
    <property type="entry name" value="D-TAGATOSE-1,6-BISPHOSPHATE ALDOLASE SUBUNIT GATY-RELATED"/>
    <property type="match status" value="1"/>
</dbReference>
<protein>
    <submittedName>
        <fullName evidence="2">Unannotated protein</fullName>
    </submittedName>
</protein>